<comment type="caution">
    <text evidence="5">The sequence shown here is derived from an EMBL/GenBank/DDBJ whole genome shotgun (WGS) entry which is preliminary data.</text>
</comment>
<dbReference type="Pfam" id="PF00004">
    <property type="entry name" value="AAA"/>
    <property type="match status" value="1"/>
</dbReference>
<keyword evidence="6" id="KW-1185">Reference proteome</keyword>
<dbReference type="PANTHER" id="PTHR14690:SF10">
    <property type="entry name" value="IQ AND AAA DOMAIN-CONTAINING PROTEIN-LIKE"/>
    <property type="match status" value="1"/>
</dbReference>
<evidence type="ECO:0000313" key="5">
    <source>
        <dbReference type="EMBL" id="KAG7516848.1"/>
    </source>
</evidence>
<feature type="domain" description="ATPase AAA-type core" evidence="4">
    <location>
        <begin position="524"/>
        <end position="637"/>
    </location>
</feature>
<name>A0AAV6SJE0_SOLSE</name>
<protein>
    <submittedName>
        <fullName evidence="5">Dynein regulatory complex 11</fullName>
    </submittedName>
</protein>
<dbReference type="GO" id="GO:0005524">
    <property type="term" value="F:ATP binding"/>
    <property type="evidence" value="ECO:0007669"/>
    <property type="project" value="UniProtKB-KW"/>
</dbReference>
<gene>
    <name evidence="5" type="ORF">JOB18_041826</name>
</gene>
<proteinExistence type="predicted"/>
<dbReference type="InterPro" id="IPR052267">
    <property type="entry name" value="N-DRC_Component"/>
</dbReference>
<dbReference type="PROSITE" id="PS50096">
    <property type="entry name" value="IQ"/>
    <property type="match status" value="1"/>
</dbReference>
<organism evidence="5 6">
    <name type="scientific">Solea senegalensis</name>
    <name type="common">Senegalese sole</name>
    <dbReference type="NCBI Taxonomy" id="28829"/>
    <lineage>
        <taxon>Eukaryota</taxon>
        <taxon>Metazoa</taxon>
        <taxon>Chordata</taxon>
        <taxon>Craniata</taxon>
        <taxon>Vertebrata</taxon>
        <taxon>Euteleostomi</taxon>
        <taxon>Actinopterygii</taxon>
        <taxon>Neopterygii</taxon>
        <taxon>Teleostei</taxon>
        <taxon>Neoteleostei</taxon>
        <taxon>Acanthomorphata</taxon>
        <taxon>Carangaria</taxon>
        <taxon>Pleuronectiformes</taxon>
        <taxon>Pleuronectoidei</taxon>
        <taxon>Soleidae</taxon>
        <taxon>Solea</taxon>
    </lineage>
</organism>
<reference evidence="5 6" key="1">
    <citation type="journal article" date="2021" name="Sci. Rep.">
        <title>Chromosome anchoring in Senegalese sole (Solea senegalensis) reveals sex-associated markers and genome rearrangements in flatfish.</title>
        <authorList>
            <person name="Guerrero-Cozar I."/>
            <person name="Gomez-Garrido J."/>
            <person name="Berbel C."/>
            <person name="Martinez-Blanch J.F."/>
            <person name="Alioto T."/>
            <person name="Claros M.G."/>
            <person name="Gagnaire P.A."/>
            <person name="Manchado M."/>
        </authorList>
    </citation>
    <scope>NUCLEOTIDE SEQUENCE [LARGE SCALE GENOMIC DNA]</scope>
    <source>
        <strain evidence="5">Sse05_10M</strain>
    </source>
</reference>
<dbReference type="PANTHER" id="PTHR14690">
    <property type="entry name" value="IQ MOTIF CONTAINING WITH AAA DOMAIN 1"/>
    <property type="match status" value="1"/>
</dbReference>
<keyword evidence="1" id="KW-0547">Nucleotide-binding</keyword>
<feature type="region of interest" description="Disordered" evidence="3">
    <location>
        <begin position="310"/>
        <end position="343"/>
    </location>
</feature>
<accession>A0AAV6SJE0</accession>
<evidence type="ECO:0000313" key="6">
    <source>
        <dbReference type="Proteomes" id="UP000693946"/>
    </source>
</evidence>
<dbReference type="GO" id="GO:0016887">
    <property type="term" value="F:ATP hydrolysis activity"/>
    <property type="evidence" value="ECO:0007669"/>
    <property type="project" value="InterPro"/>
</dbReference>
<dbReference type="SMART" id="SM00015">
    <property type="entry name" value="IQ"/>
    <property type="match status" value="2"/>
</dbReference>
<evidence type="ECO:0000256" key="3">
    <source>
        <dbReference type="SAM" id="MobiDB-lite"/>
    </source>
</evidence>
<dbReference type="Proteomes" id="UP000693946">
    <property type="component" value="Linkage Group LG13"/>
</dbReference>
<evidence type="ECO:0000259" key="4">
    <source>
        <dbReference type="Pfam" id="PF00004"/>
    </source>
</evidence>
<dbReference type="AlphaFoldDB" id="A0AAV6SJE0"/>
<evidence type="ECO:0000256" key="2">
    <source>
        <dbReference type="ARBA" id="ARBA00022840"/>
    </source>
</evidence>
<feature type="compositionally biased region" description="Basic and acidic residues" evidence="3">
    <location>
        <begin position="310"/>
        <end position="326"/>
    </location>
</feature>
<feature type="region of interest" description="Disordered" evidence="3">
    <location>
        <begin position="418"/>
        <end position="442"/>
    </location>
</feature>
<evidence type="ECO:0000256" key="1">
    <source>
        <dbReference type="ARBA" id="ARBA00022741"/>
    </source>
</evidence>
<sequence>MSQKTYSKMWANAQSELSLLVAEELPDKSPGPVSDREAFFEHVATLYVRYIQIFRQLEMVYDQLVHPQKREVVRGVLDGVMGRVLELKREMVDTQLSEFHNMDEILHSLKLRPVDLEIPIPHYFITEHSQERTDILKDIAMSKAITIIQAAERARQGRLAAKLKVSRTIKSDKETYSEKEVSAAICIQKVWRGYIQWRTFKTAKESTTTVQDAKMHLHEIIAQTNEACTRIKQQEHEEDYQKSIAAITQELQDKGPDMSNSMKDQIRQWFLNCRYATGSFPDYPDEDDGGGALLLADKDPVQLMNEIAAVKEAKKNDNAKEKGDKKGKGKEKKTKGNQDEELEMQPSAFLSDLQEGNKIYEDVWQTCDESNNFYQRHVVQLIKEEKSKVIDAEIQVQVDEEMREELAQLKLNVDNIKDKTKKGKGKKNKGDKGKKGKTVNDPTADRTLESLCQELVDQNLLKMTYNVSFQDYFGNYSYLGTILKKYDIEATPSLLDVRHVLTLYAVLPLGSQVVHEKAPLINSILLVGPAGTGKKMLVHAICCRTGATLFDLSPMNTAGKYPGDEGLNMMLHMVFKVARLLQPSVIWIGDAEKMFYKKVPKEEEELHPKRLAGALPKQLKMIKGEDRVLIIGTTVDPTCANIKTLCKTYGKIIVIPRPDYGSRFILWKQLIKKQGGEITKTLDISSLAKFSDGYTPGDMIQVIKHVVTKQRIRWQGFRPLVTAEFVRHFKKMDPVYKKKEEALKKWYAKTPLGKKQVALQKKLIKND</sequence>
<dbReference type="EMBL" id="JAGKHQ010000005">
    <property type="protein sequence ID" value="KAG7516848.1"/>
    <property type="molecule type" value="Genomic_DNA"/>
</dbReference>
<dbReference type="InterPro" id="IPR000048">
    <property type="entry name" value="IQ_motif_EF-hand-BS"/>
</dbReference>
<keyword evidence="2" id="KW-0067">ATP-binding</keyword>
<dbReference type="InterPro" id="IPR003959">
    <property type="entry name" value="ATPase_AAA_core"/>
</dbReference>
<dbReference type="FunFam" id="1.10.8.60:FF:000064">
    <property type="entry name" value="IQ motif containing with AAA domain 1"/>
    <property type="match status" value="1"/>
</dbReference>